<feature type="region of interest" description="Disordered" evidence="1">
    <location>
        <begin position="472"/>
        <end position="499"/>
    </location>
</feature>
<name>A0A7S1XZE1_9STRA</name>
<gene>
    <name evidence="2" type="ORF">PPAR1163_LOCUS26334</name>
</gene>
<reference evidence="2" key="1">
    <citation type="submission" date="2021-01" db="EMBL/GenBank/DDBJ databases">
        <authorList>
            <person name="Corre E."/>
            <person name="Pelletier E."/>
            <person name="Niang G."/>
            <person name="Scheremetjew M."/>
            <person name="Finn R."/>
            <person name="Kale V."/>
            <person name="Holt S."/>
            <person name="Cochrane G."/>
            <person name="Meng A."/>
            <person name="Brown T."/>
            <person name="Cohen L."/>
        </authorList>
    </citation>
    <scope>NUCLEOTIDE SEQUENCE</scope>
    <source>
        <strain evidence="2">CCMP2877</strain>
    </source>
</reference>
<evidence type="ECO:0000256" key="1">
    <source>
        <dbReference type="SAM" id="MobiDB-lite"/>
    </source>
</evidence>
<accession>A0A7S1XZE1</accession>
<organism evidence="2">
    <name type="scientific">Phaeomonas parva</name>
    <dbReference type="NCBI Taxonomy" id="124430"/>
    <lineage>
        <taxon>Eukaryota</taxon>
        <taxon>Sar</taxon>
        <taxon>Stramenopiles</taxon>
        <taxon>Ochrophyta</taxon>
        <taxon>Pinguiophyceae</taxon>
        <taxon>Pinguiochrysidales</taxon>
        <taxon>Pinguiochrysidaceae</taxon>
        <taxon>Phaeomonas</taxon>
    </lineage>
</organism>
<dbReference type="AlphaFoldDB" id="A0A7S1XZE1"/>
<protein>
    <submittedName>
        <fullName evidence="2">Uncharacterized protein</fullName>
    </submittedName>
</protein>
<feature type="compositionally biased region" description="Basic and acidic residues" evidence="1">
    <location>
        <begin position="472"/>
        <end position="489"/>
    </location>
</feature>
<proteinExistence type="predicted"/>
<dbReference type="EMBL" id="HBGJ01041977">
    <property type="protein sequence ID" value="CAD9267903.1"/>
    <property type="molecule type" value="Transcribed_RNA"/>
</dbReference>
<evidence type="ECO:0000313" key="2">
    <source>
        <dbReference type="EMBL" id="CAD9267903.1"/>
    </source>
</evidence>
<sequence>MTADEIERLYEVCLGARSAVADIQARDYQRRMDAMSEADRAAHYDRQRSLRDAWVEHVEEHPEDTSVEKLKKMAAILGTTLTYEEPMDAATLGYACTDGTVRGNQIDVRGLYEDWASFEAVYNHVFEVEKQATFVPREHTHICVLLQGMVEDPFAPVHDGGDPDECVPEGNRILTFSRQLALPHDTPKEVHVAIACCSRGVKWNRGDQSYEDRELNPPQLSRAEIMALQPEDVRTTWQTFMPEGMEVPEAAMDVVRGAFEEHPYASRLAFAKGKLSLLYRRGITAPLYVAGYKSMNLGSSKSADTEVSPRFRELCDNATFLANFVHWHIGGDGSMEANYGSSMNMMLSGRPTDENTLCAVLLSFLSRHLCLILSTEAGTISASPYKKKSSGGYVTTVNLLKTSGALLAMCRFIVPAVLDMVARCGVLGFSRKSFKMAKVLHGAGTVTDDELGMAADLQDRCREEKDFDDYEGHFENLRERGRDRQRRAAEGATEAKASS</sequence>